<dbReference type="GeneID" id="18931824"/>
<name>F4RG69_MELLP</name>
<protein>
    <submittedName>
        <fullName evidence="2">Uncharacterized protein</fullName>
    </submittedName>
</protein>
<feature type="region of interest" description="Disordered" evidence="1">
    <location>
        <begin position="1"/>
        <end position="134"/>
    </location>
</feature>
<feature type="compositionally biased region" description="Basic residues" evidence="1">
    <location>
        <begin position="52"/>
        <end position="65"/>
    </location>
</feature>
<dbReference type="VEuPathDB" id="FungiDB:MELLADRAFT_71451"/>
<dbReference type="RefSeq" id="XP_007408182.1">
    <property type="nucleotide sequence ID" value="XM_007408120.1"/>
</dbReference>
<dbReference type="KEGG" id="mlr:MELLADRAFT_71451"/>
<evidence type="ECO:0000313" key="3">
    <source>
        <dbReference type="Proteomes" id="UP000001072"/>
    </source>
</evidence>
<dbReference type="EMBL" id="GL883100">
    <property type="protein sequence ID" value="EGG08596.1"/>
    <property type="molecule type" value="Genomic_DNA"/>
</dbReference>
<dbReference type="OrthoDB" id="2507770at2759"/>
<dbReference type="InParanoid" id="F4RG69"/>
<feature type="compositionally biased region" description="Polar residues" evidence="1">
    <location>
        <begin position="72"/>
        <end position="134"/>
    </location>
</feature>
<keyword evidence="3" id="KW-1185">Reference proteome</keyword>
<gene>
    <name evidence="2" type="ORF">MELLADRAFT_71451</name>
</gene>
<dbReference type="HOGENOM" id="CLU_1012218_0_0_1"/>
<evidence type="ECO:0000313" key="2">
    <source>
        <dbReference type="EMBL" id="EGG08596.1"/>
    </source>
</evidence>
<sequence>MNPSNLTIQVDDREKDQGPTIKGLTLQTSPFYTSSPITKSPVKRSPNEKKTLRARRPFKYLKHQGPRPIPSNPSNRIFYSNQTISIHDSNQTHSKFSRIRTSSNSDTRVPKRSTSSNNHNEPKSTNRINGNKPYSQISSRLLKSRNLNLSAIDTLACQRSKQPGVEVLHDEADSMMSHSGATHHCHSTSTSSPHRLSQHLSTSCFSAWSTTTSSTQLKSLSFLSLNSTRSSELQLPDQLEKLNVLNHNLPTTKVTHHQALQKRSISFHESNPSNW</sequence>
<dbReference type="Proteomes" id="UP000001072">
    <property type="component" value="Unassembled WGS sequence"/>
</dbReference>
<evidence type="ECO:0000256" key="1">
    <source>
        <dbReference type="SAM" id="MobiDB-lite"/>
    </source>
</evidence>
<organism evidence="3">
    <name type="scientific">Melampsora larici-populina (strain 98AG31 / pathotype 3-4-7)</name>
    <name type="common">Poplar leaf rust fungus</name>
    <dbReference type="NCBI Taxonomy" id="747676"/>
    <lineage>
        <taxon>Eukaryota</taxon>
        <taxon>Fungi</taxon>
        <taxon>Dikarya</taxon>
        <taxon>Basidiomycota</taxon>
        <taxon>Pucciniomycotina</taxon>
        <taxon>Pucciniomycetes</taxon>
        <taxon>Pucciniales</taxon>
        <taxon>Melampsoraceae</taxon>
        <taxon>Melampsora</taxon>
    </lineage>
</organism>
<feature type="compositionally biased region" description="Polar residues" evidence="1">
    <location>
        <begin position="261"/>
        <end position="275"/>
    </location>
</feature>
<reference evidence="3" key="1">
    <citation type="journal article" date="2011" name="Proc. Natl. Acad. Sci. U.S.A.">
        <title>Obligate biotrophy features unraveled by the genomic analysis of rust fungi.</title>
        <authorList>
            <person name="Duplessis S."/>
            <person name="Cuomo C.A."/>
            <person name="Lin Y.-C."/>
            <person name="Aerts A."/>
            <person name="Tisserant E."/>
            <person name="Veneault-Fourrey C."/>
            <person name="Joly D.L."/>
            <person name="Hacquard S."/>
            <person name="Amselem J."/>
            <person name="Cantarel B.L."/>
            <person name="Chiu R."/>
            <person name="Coutinho P.M."/>
            <person name="Feau N."/>
            <person name="Field M."/>
            <person name="Frey P."/>
            <person name="Gelhaye E."/>
            <person name="Goldberg J."/>
            <person name="Grabherr M.G."/>
            <person name="Kodira C.D."/>
            <person name="Kohler A."/>
            <person name="Kuees U."/>
            <person name="Lindquist E.A."/>
            <person name="Lucas S.M."/>
            <person name="Mago R."/>
            <person name="Mauceli E."/>
            <person name="Morin E."/>
            <person name="Murat C."/>
            <person name="Pangilinan J.L."/>
            <person name="Park R."/>
            <person name="Pearson M."/>
            <person name="Quesneville H."/>
            <person name="Rouhier N."/>
            <person name="Sakthikumar S."/>
            <person name="Salamov A.A."/>
            <person name="Schmutz J."/>
            <person name="Selles B."/>
            <person name="Shapiro H."/>
            <person name="Tanguay P."/>
            <person name="Tuskan G.A."/>
            <person name="Henrissat B."/>
            <person name="Van de Peer Y."/>
            <person name="Rouze P."/>
            <person name="Ellis J.G."/>
            <person name="Dodds P.N."/>
            <person name="Schein J.E."/>
            <person name="Zhong S."/>
            <person name="Hamelin R.C."/>
            <person name="Grigoriev I.V."/>
            <person name="Szabo L.J."/>
            <person name="Martin F."/>
        </authorList>
    </citation>
    <scope>NUCLEOTIDE SEQUENCE [LARGE SCALE GENOMIC DNA]</scope>
    <source>
        <strain evidence="3">98AG31 / pathotype 3-4-7</strain>
    </source>
</reference>
<dbReference type="AlphaFoldDB" id="F4RG69"/>
<proteinExistence type="predicted"/>
<accession>F4RG69</accession>
<feature type="compositionally biased region" description="Polar residues" evidence="1">
    <location>
        <begin position="25"/>
        <end position="38"/>
    </location>
</feature>
<feature type="region of interest" description="Disordered" evidence="1">
    <location>
        <begin position="256"/>
        <end position="275"/>
    </location>
</feature>